<evidence type="ECO:0000256" key="4">
    <source>
        <dbReference type="ARBA" id="ARBA00022857"/>
    </source>
</evidence>
<dbReference type="InterPro" id="IPR000534">
    <property type="entry name" value="Semialdehyde_DH_NAD-bd"/>
</dbReference>
<evidence type="ECO:0000256" key="1">
    <source>
        <dbReference type="ARBA" id="ARBA00022490"/>
    </source>
</evidence>
<dbReference type="Gene3D" id="3.40.50.720">
    <property type="entry name" value="NAD(P)-binding Rossmann-like Domain"/>
    <property type="match status" value="1"/>
</dbReference>
<evidence type="ECO:0000256" key="6">
    <source>
        <dbReference type="HAMAP-Rule" id="MF_01110"/>
    </source>
</evidence>
<dbReference type="PANTHER" id="PTHR32338:SF10">
    <property type="entry name" value="N-ACETYL-GAMMA-GLUTAMYL-PHOSPHATE REDUCTASE, CHLOROPLASTIC-RELATED"/>
    <property type="match status" value="1"/>
</dbReference>
<evidence type="ECO:0000313" key="9">
    <source>
        <dbReference type="EMBL" id="GAA5440569.1"/>
    </source>
</evidence>
<dbReference type="InterPro" id="IPR023013">
    <property type="entry name" value="AGPR_AS"/>
</dbReference>
<dbReference type="InterPro" id="IPR036291">
    <property type="entry name" value="NAD(P)-bd_dom_sf"/>
</dbReference>
<evidence type="ECO:0000256" key="3">
    <source>
        <dbReference type="ARBA" id="ARBA00022605"/>
    </source>
</evidence>
<dbReference type="RefSeq" id="WP_345445241.1">
    <property type="nucleotide sequence ID" value="NZ_BAABQU010000023.1"/>
</dbReference>
<accession>A0ABP9UFQ6</accession>
<keyword evidence="2 6" id="KW-0055">Arginine biosynthesis</keyword>
<gene>
    <name evidence="6 9" type="primary">argC</name>
    <name evidence="9" type="ORF">Dcae01_02084</name>
</gene>
<keyword evidence="10" id="KW-1185">Reference proteome</keyword>
<keyword evidence="1 6" id="KW-0963">Cytoplasm</keyword>
<comment type="pathway">
    <text evidence="6">Amino-acid biosynthesis; L-arginine biosynthesis; N(2)-acetyl-L-ornithine from L-glutamate: step 3/4.</text>
</comment>
<name>A0ABP9UFQ6_9DEIO</name>
<dbReference type="EMBL" id="BAABQU010000023">
    <property type="protein sequence ID" value="GAA5440569.1"/>
    <property type="molecule type" value="Genomic_DNA"/>
</dbReference>
<evidence type="ECO:0000313" key="10">
    <source>
        <dbReference type="Proteomes" id="UP001423409"/>
    </source>
</evidence>
<evidence type="ECO:0000256" key="7">
    <source>
        <dbReference type="PROSITE-ProRule" id="PRU10010"/>
    </source>
</evidence>
<feature type="active site" evidence="6 7">
    <location>
        <position position="117"/>
    </location>
</feature>
<evidence type="ECO:0000259" key="8">
    <source>
        <dbReference type="SMART" id="SM00859"/>
    </source>
</evidence>
<dbReference type="InterPro" id="IPR050085">
    <property type="entry name" value="AGPR"/>
</dbReference>
<dbReference type="Pfam" id="PF22698">
    <property type="entry name" value="Semialdhyde_dhC_1"/>
    <property type="match status" value="1"/>
</dbReference>
<dbReference type="PROSITE" id="PS01224">
    <property type="entry name" value="ARGC"/>
    <property type="match status" value="1"/>
</dbReference>
<comment type="catalytic activity">
    <reaction evidence="6">
        <text>N-acetyl-L-glutamate 5-semialdehyde + phosphate + NADP(+) = N-acetyl-L-glutamyl 5-phosphate + NADPH + H(+)</text>
        <dbReference type="Rhea" id="RHEA:21588"/>
        <dbReference type="ChEBI" id="CHEBI:15378"/>
        <dbReference type="ChEBI" id="CHEBI:29123"/>
        <dbReference type="ChEBI" id="CHEBI:43474"/>
        <dbReference type="ChEBI" id="CHEBI:57783"/>
        <dbReference type="ChEBI" id="CHEBI:57936"/>
        <dbReference type="ChEBI" id="CHEBI:58349"/>
        <dbReference type="EC" id="1.2.1.38"/>
    </reaction>
</comment>
<dbReference type="Gene3D" id="3.30.360.10">
    <property type="entry name" value="Dihydrodipicolinate Reductase, domain 2"/>
    <property type="match status" value="1"/>
</dbReference>
<keyword evidence="3 6" id="KW-0028">Amino-acid biosynthesis</keyword>
<dbReference type="PANTHER" id="PTHR32338">
    <property type="entry name" value="N-ACETYL-GAMMA-GLUTAMYL-PHOSPHATE REDUCTASE, CHLOROPLASTIC-RELATED-RELATED"/>
    <property type="match status" value="1"/>
</dbReference>
<evidence type="ECO:0000256" key="2">
    <source>
        <dbReference type="ARBA" id="ARBA00022571"/>
    </source>
</evidence>
<reference evidence="9 10" key="1">
    <citation type="submission" date="2024-02" db="EMBL/GenBank/DDBJ databases">
        <title>Deinococcus caeni NBRC 101312.</title>
        <authorList>
            <person name="Ichikawa N."/>
            <person name="Katano-Makiyama Y."/>
            <person name="Hidaka K."/>
        </authorList>
    </citation>
    <scope>NUCLEOTIDE SEQUENCE [LARGE SCALE GENOMIC DNA]</scope>
    <source>
        <strain evidence="9 10">NBRC 101312</strain>
    </source>
</reference>
<keyword evidence="4 6" id="KW-0521">NADP</keyword>
<comment type="caution">
    <text evidence="9">The sequence shown here is derived from an EMBL/GenBank/DDBJ whole genome shotgun (WGS) entry which is preliminary data.</text>
</comment>
<proteinExistence type="inferred from homology"/>
<protein>
    <recommendedName>
        <fullName evidence="6">N-acetyl-gamma-glutamyl-phosphate reductase</fullName>
        <shortName evidence="6">AGPR</shortName>
        <ecNumber evidence="6">1.2.1.38</ecNumber>
    </recommendedName>
    <alternativeName>
        <fullName evidence="6">N-acetyl-glutamate semialdehyde dehydrogenase</fullName>
        <shortName evidence="6">NAGSA dehydrogenase</shortName>
    </alternativeName>
</protein>
<dbReference type="Proteomes" id="UP001423409">
    <property type="component" value="Unassembled WGS sequence"/>
</dbReference>
<keyword evidence="5 6" id="KW-0560">Oxidoreductase</keyword>
<comment type="similarity">
    <text evidence="6">Belongs to the NAGSA dehydrogenase family. Type 2 subfamily.</text>
</comment>
<organism evidence="9 10">
    <name type="scientific">Deinococcus caeni</name>
    <dbReference type="NCBI Taxonomy" id="569127"/>
    <lineage>
        <taxon>Bacteria</taxon>
        <taxon>Thermotogati</taxon>
        <taxon>Deinococcota</taxon>
        <taxon>Deinococci</taxon>
        <taxon>Deinococcales</taxon>
        <taxon>Deinococcaceae</taxon>
        <taxon>Deinococcus</taxon>
    </lineage>
</organism>
<evidence type="ECO:0000256" key="5">
    <source>
        <dbReference type="ARBA" id="ARBA00023002"/>
    </source>
</evidence>
<dbReference type="NCBIfam" id="TIGR01851">
    <property type="entry name" value="argC_other"/>
    <property type="match status" value="1"/>
</dbReference>
<dbReference type="EC" id="1.2.1.38" evidence="6"/>
<dbReference type="CDD" id="cd17896">
    <property type="entry name" value="AGPR_2_N"/>
    <property type="match status" value="1"/>
</dbReference>
<dbReference type="SUPFAM" id="SSF51735">
    <property type="entry name" value="NAD(P)-binding Rossmann-fold domains"/>
    <property type="match status" value="1"/>
</dbReference>
<dbReference type="SMART" id="SM00859">
    <property type="entry name" value="Semialdhyde_dh"/>
    <property type="match status" value="1"/>
</dbReference>
<dbReference type="SUPFAM" id="SSF55347">
    <property type="entry name" value="Glyceraldehyde-3-phosphate dehydrogenase-like, C-terminal domain"/>
    <property type="match status" value="1"/>
</dbReference>
<dbReference type="CDD" id="cd23935">
    <property type="entry name" value="AGPR_2_C"/>
    <property type="match status" value="1"/>
</dbReference>
<dbReference type="InterPro" id="IPR058924">
    <property type="entry name" value="AGPR_dimerisation_dom"/>
</dbReference>
<comment type="function">
    <text evidence="6">Catalyzes the NADPH-dependent reduction of N-acetyl-5-glutamyl phosphate to yield N-acetyl-L-glutamate 5-semialdehyde.</text>
</comment>
<dbReference type="InterPro" id="IPR010136">
    <property type="entry name" value="AGPR_type-2"/>
</dbReference>
<sequence length="307" mass="32454">MTVPKVFIDGEAGTTGLQIRSRLEGRSDIELLSIDPARRKDSAARAELLNAADVSILCLHDDAAREAVTLTTNPAARLLDASTAHRVNPAWVFGFPELNAGQADAIRAARFVANPGCYSTGAISLLAPLTAAGLIPADFPVSIQGYSGYTGGGRALVDAHEKGEDHPMKGAFLSYALGLGHKHIPETMRYGGLSRTPIFTPNVGAWAQGMTVTIPLHLRELGTTPDALHAALKAHYAGQRFVRVFDMQGNPEVLDPQTLNGTNDLELFVYPSADGERALLVARLDNLGKGAGGAAVQNLNLMLGLEG</sequence>
<feature type="domain" description="Semialdehyde dehydrogenase NAD-binding" evidence="8">
    <location>
        <begin position="5"/>
        <end position="106"/>
    </location>
</feature>
<dbReference type="HAMAP" id="MF_01110">
    <property type="entry name" value="ArgC_type2"/>
    <property type="match status" value="1"/>
</dbReference>
<comment type="subcellular location">
    <subcellularLocation>
        <location evidence="6">Cytoplasm</location>
    </subcellularLocation>
</comment>